<dbReference type="InterPro" id="IPR014001">
    <property type="entry name" value="Helicase_ATP-bd"/>
</dbReference>
<dbReference type="GO" id="GO:0005524">
    <property type="term" value="F:ATP binding"/>
    <property type="evidence" value="ECO:0007669"/>
    <property type="project" value="UniProtKB-UniRule"/>
</dbReference>
<evidence type="ECO:0000313" key="15">
    <source>
        <dbReference type="EMBL" id="RCW70765.1"/>
    </source>
</evidence>
<dbReference type="GO" id="GO:0016887">
    <property type="term" value="F:ATP hydrolysis activity"/>
    <property type="evidence" value="ECO:0007669"/>
    <property type="project" value="RHEA"/>
</dbReference>
<dbReference type="Pfam" id="PF00270">
    <property type="entry name" value="DEAD"/>
    <property type="match status" value="1"/>
</dbReference>
<dbReference type="EMBL" id="QPJJ01000006">
    <property type="protein sequence ID" value="RCW70765.1"/>
    <property type="molecule type" value="Genomic_DNA"/>
</dbReference>
<evidence type="ECO:0000256" key="5">
    <source>
        <dbReference type="ARBA" id="ARBA00022801"/>
    </source>
</evidence>
<sequence length="806" mass="92602">MKIAEIIVDVPTRQTNKTFDYKIPETLEAVIKPGIRVIIPFGPRKVMGFVVGIKEETAITNSALKKISEAMDVFPVLTDELLDLGKWIAEETISFYIITFQAMLPQALKVKYHKQIELLTDNKEELPSSIAAIMADRDLIDFDEFQQRNGNYSQLLKAAQEGLLEISYMVKSKATKKTILYLTPIKEIQAFDEALQDIPLQAKKQRIIVEHFLYNPESIPQKELLEKFQTTAGSINPLIKLGLIKKEYKEVYRDPFKNKDLERTYALPLAVQQQEAINPILKAIQKVQHEVFLLHGVTGSGKTEVYLQAIEQVLNNGKEAIVLVPEIALTPQMVNRFKGRFGKKVAVLHSALSKGEKFDEWRKIQQKKVQVVVGARSAIFAPFENLGIIIIDEEHETTYKQDEQPRYDAKEVAKYRARYHNCPVVLGSATPTLETFARAKKGVYHLLELPHRMNEGPMPAVEIVDMRNELHRGNRTMFSEKLMEEIKIRIARQEQIVLFLNRRGYSTFVMCRDCGHVMNCPHCDIALTYHKSSHLLKCHYCAYETGMPATCEECESDTIRFFGTGTQKVEESIQQLIPEARVIRMDVDTTRKKGAHETLLKKFGGHEADILLGTQMIAKGLDFKNVTLVGVLAADAMLHFADFRASEKTFQLLTQVSGRAGRHELPGEVVIQTYTPEHYSIEMASKYQYNQFFAHEMKVRKTFHYPPYYFLTLITISHQNQIRVMEVGKMIRQLLTKHLSERATVLGPTPSPLVRINDRYRYQCMVKYRDEPNLKEIIRKILTHYHDEMKKNDLSIQVDFEPNHLM</sequence>
<keyword evidence="10 12" id="KW-0413">Isomerase</keyword>
<feature type="domain" description="Helicase ATP-binding" evidence="13">
    <location>
        <begin position="283"/>
        <end position="449"/>
    </location>
</feature>
<evidence type="ECO:0000259" key="13">
    <source>
        <dbReference type="PROSITE" id="PS51192"/>
    </source>
</evidence>
<dbReference type="AlphaFoldDB" id="A0A368XSB7"/>
<keyword evidence="9 12" id="KW-0238">DNA-binding</keyword>
<comment type="cofactor">
    <cofactor evidence="12">
        <name>Zn(2+)</name>
        <dbReference type="ChEBI" id="CHEBI:29105"/>
    </cofactor>
    <text evidence="12">Binds 2 zinc ions per subunit.</text>
</comment>
<dbReference type="Pfam" id="PF18319">
    <property type="entry name" value="Zn_ribbon_PriA"/>
    <property type="match status" value="1"/>
</dbReference>
<keyword evidence="7 12" id="KW-0862">Zinc</keyword>
<evidence type="ECO:0000256" key="3">
    <source>
        <dbReference type="ARBA" id="ARBA00022723"/>
    </source>
</evidence>
<feature type="binding site" evidence="12">
    <location>
        <position position="554"/>
    </location>
    <ligand>
        <name>Zn(2+)</name>
        <dbReference type="ChEBI" id="CHEBI:29105"/>
        <label>1</label>
    </ligand>
</feature>
<keyword evidence="1 12" id="KW-0639">Primosome</keyword>
<dbReference type="HAMAP" id="MF_00983">
    <property type="entry name" value="PriA"/>
    <property type="match status" value="1"/>
</dbReference>
<dbReference type="Gene3D" id="3.40.50.300">
    <property type="entry name" value="P-loop containing nucleotide triphosphate hydrolases"/>
    <property type="match status" value="2"/>
</dbReference>
<keyword evidence="6 12" id="KW-0347">Helicase</keyword>
<dbReference type="GO" id="GO:0003677">
    <property type="term" value="F:DNA binding"/>
    <property type="evidence" value="ECO:0007669"/>
    <property type="project" value="UniProtKB-UniRule"/>
</dbReference>
<evidence type="ECO:0000256" key="10">
    <source>
        <dbReference type="ARBA" id="ARBA00023235"/>
    </source>
</evidence>
<dbReference type="InterPro" id="IPR041222">
    <property type="entry name" value="PriA_3primeBD"/>
</dbReference>
<dbReference type="SMART" id="SM00487">
    <property type="entry name" value="DEXDc"/>
    <property type="match status" value="1"/>
</dbReference>
<dbReference type="RefSeq" id="WP_114352757.1">
    <property type="nucleotide sequence ID" value="NZ_QPJJ01000006.1"/>
</dbReference>
<dbReference type="PANTHER" id="PTHR30580:SF0">
    <property type="entry name" value="PRIMOSOMAL PROTEIN N"/>
    <property type="match status" value="1"/>
</dbReference>
<feature type="binding site" evidence="12">
    <location>
        <position position="523"/>
    </location>
    <ligand>
        <name>Zn(2+)</name>
        <dbReference type="ChEBI" id="CHEBI:29105"/>
        <label>2</label>
    </ligand>
</feature>
<feature type="binding site" evidence="12">
    <location>
        <position position="511"/>
    </location>
    <ligand>
        <name>Zn(2+)</name>
        <dbReference type="ChEBI" id="CHEBI:29105"/>
        <label>1</label>
    </ligand>
</feature>
<dbReference type="GO" id="GO:0008270">
    <property type="term" value="F:zinc ion binding"/>
    <property type="evidence" value="ECO:0007669"/>
    <property type="project" value="UniProtKB-UniRule"/>
</dbReference>
<dbReference type="SUPFAM" id="SSF52540">
    <property type="entry name" value="P-loop containing nucleoside triphosphate hydrolases"/>
    <property type="match status" value="2"/>
</dbReference>
<dbReference type="SMART" id="SM00490">
    <property type="entry name" value="HELICc"/>
    <property type="match status" value="1"/>
</dbReference>
<dbReference type="NCBIfam" id="NF004066">
    <property type="entry name" value="PRK05580.1-3"/>
    <property type="match status" value="1"/>
</dbReference>
<dbReference type="GO" id="GO:0043138">
    <property type="term" value="F:3'-5' DNA helicase activity"/>
    <property type="evidence" value="ECO:0007669"/>
    <property type="project" value="UniProtKB-EC"/>
</dbReference>
<evidence type="ECO:0000256" key="12">
    <source>
        <dbReference type="HAMAP-Rule" id="MF_00983"/>
    </source>
</evidence>
<dbReference type="InterPro" id="IPR005259">
    <property type="entry name" value="PriA"/>
</dbReference>
<keyword evidence="3 12" id="KW-0479">Metal-binding</keyword>
<proteinExistence type="inferred from homology"/>
<reference evidence="15 16" key="1">
    <citation type="submission" date="2018-07" db="EMBL/GenBank/DDBJ databases">
        <title>Genomic Encyclopedia of Type Strains, Phase IV (KMG-IV): sequencing the most valuable type-strain genomes for metagenomic binning, comparative biology and taxonomic classification.</title>
        <authorList>
            <person name="Goeker M."/>
        </authorList>
    </citation>
    <scope>NUCLEOTIDE SEQUENCE [LARGE SCALE GENOMIC DNA]</scope>
    <source>
        <strain evidence="15 16">DSM 27696</strain>
    </source>
</reference>
<comment type="catalytic activity">
    <reaction evidence="11 12">
        <text>ATP + H2O = ADP + phosphate + H(+)</text>
        <dbReference type="Rhea" id="RHEA:13065"/>
        <dbReference type="ChEBI" id="CHEBI:15377"/>
        <dbReference type="ChEBI" id="CHEBI:15378"/>
        <dbReference type="ChEBI" id="CHEBI:30616"/>
        <dbReference type="ChEBI" id="CHEBI:43474"/>
        <dbReference type="ChEBI" id="CHEBI:456216"/>
        <dbReference type="EC" id="5.6.2.4"/>
    </reaction>
</comment>
<feature type="binding site" evidence="12">
    <location>
        <position position="551"/>
    </location>
    <ligand>
        <name>Zn(2+)</name>
        <dbReference type="ChEBI" id="CHEBI:29105"/>
        <label>1</label>
    </ligand>
</feature>
<dbReference type="NCBIfam" id="TIGR00595">
    <property type="entry name" value="priA"/>
    <property type="match status" value="1"/>
</dbReference>
<gene>
    <name evidence="12" type="primary">priA</name>
    <name evidence="15" type="ORF">DFR57_106162</name>
</gene>
<keyword evidence="16" id="KW-1185">Reference proteome</keyword>
<name>A0A368XSB7_9BACI</name>
<comment type="caution">
    <text evidence="15">The sequence shown here is derived from an EMBL/GenBank/DDBJ whole genome shotgun (WGS) entry which is preliminary data.</text>
</comment>
<keyword evidence="2 12" id="KW-0235">DNA replication</keyword>
<accession>A0A368XSB7</accession>
<evidence type="ECO:0000256" key="6">
    <source>
        <dbReference type="ARBA" id="ARBA00022806"/>
    </source>
</evidence>
<protein>
    <recommendedName>
        <fullName evidence="12">Replication restart protein PriA</fullName>
    </recommendedName>
    <alternativeName>
        <fullName evidence="12">ATP-dependent DNA helicase PriA</fullName>
        <ecNumber evidence="12">5.6.2.4</ecNumber>
    </alternativeName>
    <alternativeName>
        <fullName evidence="12">DNA 3'-5' helicase PriA</fullName>
    </alternativeName>
</protein>
<comment type="catalytic activity">
    <reaction evidence="12">
        <text>Couples ATP hydrolysis with the unwinding of duplex DNA by translocating in the 3'-5' direction.</text>
        <dbReference type="EC" id="5.6.2.4"/>
    </reaction>
</comment>
<evidence type="ECO:0000256" key="9">
    <source>
        <dbReference type="ARBA" id="ARBA00023125"/>
    </source>
</evidence>
<dbReference type="EC" id="5.6.2.4" evidence="12"/>
<dbReference type="Proteomes" id="UP000252585">
    <property type="component" value="Unassembled WGS sequence"/>
</dbReference>
<dbReference type="Gene3D" id="3.40.1440.60">
    <property type="entry name" value="PriA, 3(prime) DNA-binding domain"/>
    <property type="match status" value="1"/>
</dbReference>
<evidence type="ECO:0000256" key="7">
    <source>
        <dbReference type="ARBA" id="ARBA00022833"/>
    </source>
</evidence>
<evidence type="ECO:0000256" key="2">
    <source>
        <dbReference type="ARBA" id="ARBA00022705"/>
    </source>
</evidence>
<organism evidence="15 16">
    <name type="scientific">Saliterribacillus persicus</name>
    <dbReference type="NCBI Taxonomy" id="930114"/>
    <lineage>
        <taxon>Bacteria</taxon>
        <taxon>Bacillati</taxon>
        <taxon>Bacillota</taxon>
        <taxon>Bacilli</taxon>
        <taxon>Bacillales</taxon>
        <taxon>Bacillaceae</taxon>
        <taxon>Saliterribacillus</taxon>
    </lineage>
</organism>
<dbReference type="PROSITE" id="PS51192">
    <property type="entry name" value="HELICASE_ATP_BIND_1"/>
    <property type="match status" value="1"/>
</dbReference>
<dbReference type="InterPro" id="IPR040498">
    <property type="entry name" value="PriA_CRR"/>
</dbReference>
<dbReference type="InterPro" id="IPR041236">
    <property type="entry name" value="PriA_C"/>
</dbReference>
<dbReference type="PANTHER" id="PTHR30580">
    <property type="entry name" value="PRIMOSOMAL PROTEIN N"/>
    <property type="match status" value="1"/>
</dbReference>
<dbReference type="InterPro" id="IPR027417">
    <property type="entry name" value="P-loop_NTPase"/>
</dbReference>
<feature type="domain" description="Helicase C-terminal" evidence="14">
    <location>
        <begin position="546"/>
        <end position="700"/>
    </location>
</feature>
<dbReference type="CDD" id="cd18804">
    <property type="entry name" value="SF2_C_priA"/>
    <property type="match status" value="1"/>
</dbReference>
<feature type="binding site" evidence="12">
    <location>
        <position position="541"/>
    </location>
    <ligand>
        <name>Zn(2+)</name>
        <dbReference type="ChEBI" id="CHEBI:29105"/>
        <label>2</label>
    </ligand>
</feature>
<dbReference type="GO" id="GO:1990077">
    <property type="term" value="C:primosome complex"/>
    <property type="evidence" value="ECO:0007669"/>
    <property type="project" value="UniProtKB-UniRule"/>
</dbReference>
<comment type="subunit">
    <text evidence="12">Component of the replication restart primosome.</text>
</comment>
<comment type="similarity">
    <text evidence="12">Belongs to the helicase family. PriA subfamily.</text>
</comment>
<dbReference type="GO" id="GO:0006310">
    <property type="term" value="P:DNA recombination"/>
    <property type="evidence" value="ECO:0007669"/>
    <property type="project" value="InterPro"/>
</dbReference>
<dbReference type="Pfam" id="PF17764">
    <property type="entry name" value="PriA_3primeBD"/>
    <property type="match status" value="1"/>
</dbReference>
<dbReference type="CDD" id="cd17929">
    <property type="entry name" value="DEXHc_priA"/>
    <property type="match status" value="1"/>
</dbReference>
<keyword evidence="8 12" id="KW-0067">ATP-binding</keyword>
<comment type="function">
    <text evidence="12">Initiates the restart of stalled replication forks, which reloads the replicative helicase on sites other than the origin of replication. Recognizes and binds to abandoned replication forks and remodels them to uncover a helicase loading site. Promotes assembly of the primosome at these replication forks.</text>
</comment>
<feature type="binding site" evidence="12">
    <location>
        <position position="514"/>
    </location>
    <ligand>
        <name>Zn(2+)</name>
        <dbReference type="ChEBI" id="CHEBI:29105"/>
        <label>1</label>
    </ligand>
</feature>
<dbReference type="InterPro" id="IPR042115">
    <property type="entry name" value="PriA_3primeBD_sf"/>
</dbReference>
<dbReference type="FunFam" id="3.40.1440.60:FF:000001">
    <property type="entry name" value="Primosomal protein N"/>
    <property type="match status" value="1"/>
</dbReference>
<dbReference type="FunFam" id="3.40.50.300:FF:000489">
    <property type="entry name" value="Primosome assembly protein PriA"/>
    <property type="match status" value="1"/>
</dbReference>
<evidence type="ECO:0000313" key="16">
    <source>
        <dbReference type="Proteomes" id="UP000252585"/>
    </source>
</evidence>
<dbReference type="GO" id="GO:0006270">
    <property type="term" value="P:DNA replication initiation"/>
    <property type="evidence" value="ECO:0007669"/>
    <property type="project" value="TreeGrafter"/>
</dbReference>
<dbReference type="GO" id="GO:0006269">
    <property type="term" value="P:DNA replication, synthesis of primer"/>
    <property type="evidence" value="ECO:0007669"/>
    <property type="project" value="UniProtKB-KW"/>
</dbReference>
<dbReference type="PROSITE" id="PS51194">
    <property type="entry name" value="HELICASE_CTER"/>
    <property type="match status" value="1"/>
</dbReference>
<dbReference type="OrthoDB" id="9759544at2"/>
<dbReference type="InterPro" id="IPR001650">
    <property type="entry name" value="Helicase_C-like"/>
</dbReference>
<evidence type="ECO:0000256" key="11">
    <source>
        <dbReference type="ARBA" id="ARBA00048988"/>
    </source>
</evidence>
<evidence type="ECO:0000259" key="14">
    <source>
        <dbReference type="PROSITE" id="PS51194"/>
    </source>
</evidence>
<feature type="binding site" evidence="12">
    <location>
        <position position="538"/>
    </location>
    <ligand>
        <name>Zn(2+)</name>
        <dbReference type="ChEBI" id="CHEBI:29105"/>
        <label>2</label>
    </ligand>
</feature>
<evidence type="ECO:0000256" key="4">
    <source>
        <dbReference type="ARBA" id="ARBA00022741"/>
    </source>
</evidence>
<keyword evidence="5 12" id="KW-0378">Hydrolase</keyword>
<keyword evidence="4 12" id="KW-0547">Nucleotide-binding</keyword>
<dbReference type="InterPro" id="IPR011545">
    <property type="entry name" value="DEAD/DEAH_box_helicase_dom"/>
</dbReference>
<evidence type="ECO:0000256" key="1">
    <source>
        <dbReference type="ARBA" id="ARBA00022515"/>
    </source>
</evidence>
<dbReference type="Pfam" id="PF00271">
    <property type="entry name" value="Helicase_C"/>
    <property type="match status" value="1"/>
</dbReference>
<feature type="binding site" evidence="12">
    <location>
        <position position="520"/>
    </location>
    <ligand>
        <name>Zn(2+)</name>
        <dbReference type="ChEBI" id="CHEBI:29105"/>
        <label>2</label>
    </ligand>
</feature>
<dbReference type="Pfam" id="PF18074">
    <property type="entry name" value="PriA_C"/>
    <property type="match status" value="1"/>
</dbReference>
<dbReference type="GO" id="GO:0006302">
    <property type="term" value="P:double-strand break repair"/>
    <property type="evidence" value="ECO:0007669"/>
    <property type="project" value="InterPro"/>
</dbReference>
<evidence type="ECO:0000256" key="8">
    <source>
        <dbReference type="ARBA" id="ARBA00022840"/>
    </source>
</evidence>